<dbReference type="Pfam" id="PF00107">
    <property type="entry name" value="ADH_zinc_N"/>
    <property type="match status" value="1"/>
</dbReference>
<evidence type="ECO:0000256" key="3">
    <source>
        <dbReference type="ARBA" id="ARBA00022833"/>
    </source>
</evidence>
<dbReference type="InterPro" id="IPR020843">
    <property type="entry name" value="ER"/>
</dbReference>
<dbReference type="SMART" id="SM00829">
    <property type="entry name" value="PKS_ER"/>
    <property type="match status" value="1"/>
</dbReference>
<evidence type="ECO:0000256" key="2">
    <source>
        <dbReference type="ARBA" id="ARBA00022723"/>
    </source>
</evidence>
<keyword evidence="4" id="KW-0560">Oxidoreductase</keyword>
<reference evidence="7" key="1">
    <citation type="submission" date="2023-08" db="EMBL/GenBank/DDBJ databases">
        <authorList>
            <person name="Chen Y."/>
            <person name="Shah S."/>
            <person name="Dougan E. K."/>
            <person name="Thang M."/>
            <person name="Chan C."/>
        </authorList>
    </citation>
    <scope>NUCLEOTIDE SEQUENCE</scope>
</reference>
<comment type="similarity">
    <text evidence="5">Belongs to the zinc-containing alcohol dehydrogenase family.</text>
</comment>
<gene>
    <name evidence="7" type="ORF">EVOR1521_LOCUS9664</name>
</gene>
<evidence type="ECO:0000256" key="5">
    <source>
        <dbReference type="RuleBase" id="RU361277"/>
    </source>
</evidence>
<dbReference type="EMBL" id="CAUJNA010000887">
    <property type="protein sequence ID" value="CAJ1382253.1"/>
    <property type="molecule type" value="Genomic_DNA"/>
</dbReference>
<evidence type="ECO:0000313" key="7">
    <source>
        <dbReference type="EMBL" id="CAJ1382253.1"/>
    </source>
</evidence>
<dbReference type="PANTHER" id="PTHR42683">
    <property type="entry name" value="ALDEHYDE REDUCTASE"/>
    <property type="match status" value="1"/>
</dbReference>
<protein>
    <recommendedName>
        <fullName evidence="6">Enoyl reductase (ER) domain-containing protein</fullName>
    </recommendedName>
</protein>
<dbReference type="GO" id="GO:0016616">
    <property type="term" value="F:oxidoreductase activity, acting on the CH-OH group of donors, NAD or NADP as acceptor"/>
    <property type="evidence" value="ECO:0007669"/>
    <property type="project" value="InterPro"/>
</dbReference>
<evidence type="ECO:0000256" key="1">
    <source>
        <dbReference type="ARBA" id="ARBA00001947"/>
    </source>
</evidence>
<dbReference type="Proteomes" id="UP001178507">
    <property type="component" value="Unassembled WGS sequence"/>
</dbReference>
<dbReference type="FunFam" id="3.40.50.720:FF:000022">
    <property type="entry name" value="Cinnamyl alcohol dehydrogenase"/>
    <property type="match status" value="1"/>
</dbReference>
<dbReference type="Gene3D" id="3.90.180.10">
    <property type="entry name" value="Medium-chain alcohol dehydrogenases, catalytic domain"/>
    <property type="match status" value="1"/>
</dbReference>
<evidence type="ECO:0000313" key="8">
    <source>
        <dbReference type="Proteomes" id="UP001178507"/>
    </source>
</evidence>
<keyword evidence="3 5" id="KW-0862">Zinc</keyword>
<keyword evidence="8" id="KW-1185">Reference proteome</keyword>
<dbReference type="GO" id="GO:0008270">
    <property type="term" value="F:zinc ion binding"/>
    <property type="evidence" value="ECO:0007669"/>
    <property type="project" value="InterPro"/>
</dbReference>
<dbReference type="CDD" id="cd05283">
    <property type="entry name" value="CAD1"/>
    <property type="match status" value="1"/>
</dbReference>
<dbReference type="InterPro" id="IPR036291">
    <property type="entry name" value="NAD(P)-bd_dom_sf"/>
</dbReference>
<feature type="domain" description="Enoyl reductase (ER)" evidence="6">
    <location>
        <begin position="15"/>
        <end position="360"/>
    </location>
</feature>
<dbReference type="PROSITE" id="PS00059">
    <property type="entry name" value="ADH_ZINC"/>
    <property type="match status" value="1"/>
</dbReference>
<evidence type="ECO:0000256" key="4">
    <source>
        <dbReference type="ARBA" id="ARBA00023002"/>
    </source>
</evidence>
<sequence length="412" mass="43898">MAAPEPVDMMVMACQDQTCDFKPMKMQRRPLGDEDVLIHMAYCGVCHTDLHIAANHAKNVQPTVYPCVPGHELAGVCIAVGPKVTKVKVGDHVGVGCMVDSCLKCSACKKGEENMCRKVNTATYQGKNTHGRAASFPAGGVTVGGYCTKMVVHEHFAILIPKNYPLELAGPVMCAGVTMYEPLRYYKAGPGTKVGIVGLGGLGITGIKIAKALGCHVTAISRGEKKKALAMKVGADSFVSSTSEEQMAGAGKSFDLTLNTIPGPHDHTPYQKLAKVGGKCVLLGAHSAMIAAAVLVDPITGGRSTMTGSMIGGIKATQEVVDLCAKHQIMLEHKVVPVWEVNTVFEALDKANDEGLRYVLDLKKTLHENTAAMCTLPPPQLSEPDPRTTVSVGRILSSCFSMLFVHWGCRRI</sequence>
<dbReference type="InterPro" id="IPR002328">
    <property type="entry name" value="ADH_Zn_CS"/>
</dbReference>
<accession>A0AA36I8Q3</accession>
<evidence type="ECO:0000259" key="6">
    <source>
        <dbReference type="SMART" id="SM00829"/>
    </source>
</evidence>
<proteinExistence type="inferred from homology"/>
<dbReference type="InterPro" id="IPR013154">
    <property type="entry name" value="ADH-like_N"/>
</dbReference>
<organism evidence="7 8">
    <name type="scientific">Effrenium voratum</name>
    <dbReference type="NCBI Taxonomy" id="2562239"/>
    <lineage>
        <taxon>Eukaryota</taxon>
        <taxon>Sar</taxon>
        <taxon>Alveolata</taxon>
        <taxon>Dinophyceae</taxon>
        <taxon>Suessiales</taxon>
        <taxon>Symbiodiniaceae</taxon>
        <taxon>Effrenium</taxon>
    </lineage>
</organism>
<dbReference type="SUPFAM" id="SSF50129">
    <property type="entry name" value="GroES-like"/>
    <property type="match status" value="1"/>
</dbReference>
<dbReference type="AlphaFoldDB" id="A0AA36I8Q3"/>
<dbReference type="Pfam" id="PF08240">
    <property type="entry name" value="ADH_N"/>
    <property type="match status" value="1"/>
</dbReference>
<name>A0AA36I8Q3_9DINO</name>
<comment type="caution">
    <text evidence="7">The sequence shown here is derived from an EMBL/GenBank/DDBJ whole genome shotgun (WGS) entry which is preliminary data.</text>
</comment>
<dbReference type="InterPro" id="IPR047109">
    <property type="entry name" value="CAD-like"/>
</dbReference>
<comment type="cofactor">
    <cofactor evidence="1 5">
        <name>Zn(2+)</name>
        <dbReference type="ChEBI" id="CHEBI:29105"/>
    </cofactor>
</comment>
<dbReference type="SUPFAM" id="SSF51735">
    <property type="entry name" value="NAD(P)-binding Rossmann-fold domains"/>
    <property type="match status" value="1"/>
</dbReference>
<dbReference type="InterPro" id="IPR011032">
    <property type="entry name" value="GroES-like_sf"/>
</dbReference>
<dbReference type="Gene3D" id="3.40.50.720">
    <property type="entry name" value="NAD(P)-binding Rossmann-like Domain"/>
    <property type="match status" value="1"/>
</dbReference>
<keyword evidence="2 5" id="KW-0479">Metal-binding</keyword>
<dbReference type="InterPro" id="IPR013149">
    <property type="entry name" value="ADH-like_C"/>
</dbReference>